<evidence type="ECO:0000313" key="5">
    <source>
        <dbReference type="Proteomes" id="UP001218218"/>
    </source>
</evidence>
<dbReference type="InterPro" id="IPR007527">
    <property type="entry name" value="Znf_SWIM"/>
</dbReference>
<proteinExistence type="predicted"/>
<accession>A0AAD7A251</accession>
<keyword evidence="1" id="KW-0479">Metal-binding</keyword>
<dbReference type="AlphaFoldDB" id="A0AAD7A251"/>
<name>A0AAD7A251_9AGAR</name>
<keyword evidence="1" id="KW-0863">Zinc-finger</keyword>
<organism evidence="4 5">
    <name type="scientific">Mycena albidolilacea</name>
    <dbReference type="NCBI Taxonomy" id="1033008"/>
    <lineage>
        <taxon>Eukaryota</taxon>
        <taxon>Fungi</taxon>
        <taxon>Dikarya</taxon>
        <taxon>Basidiomycota</taxon>
        <taxon>Agaricomycotina</taxon>
        <taxon>Agaricomycetes</taxon>
        <taxon>Agaricomycetidae</taxon>
        <taxon>Agaricales</taxon>
        <taxon>Marasmiineae</taxon>
        <taxon>Mycenaceae</taxon>
        <taxon>Mycena</taxon>
    </lineage>
</organism>
<protein>
    <recommendedName>
        <fullName evidence="3">SWIM-type domain-containing protein</fullName>
    </recommendedName>
</protein>
<sequence length="292" mass="33549">MKGLPYPSWRRIKHDFLHHFHLPRCDFLAWILVVKLAPSYYRKINSILTVSGRYRELPAWRQDFKRMWKKLGKKPITIPVNPAYKTDTKKLVCTCPSQSTNRFLLCKHIVQAVKPVPAVFFLEVRRQRTVPFWVHASLKPREDTAGDASSESPARVTEASGSLERAGDGDEDDSGDDGGDDGDDEEEEDVFVDMQKADEENLTFEETLDQHIDTIIEFANGLKYQRRFRDQRMLQALERDGGAFLRLARACLTKEKRLKSTRGGKTPSTWETSTSAAMYYRARPTYAAEQDN</sequence>
<reference evidence="4" key="1">
    <citation type="submission" date="2023-03" db="EMBL/GenBank/DDBJ databases">
        <title>Massive genome expansion in bonnet fungi (Mycena s.s.) driven by repeated elements and novel gene families across ecological guilds.</title>
        <authorList>
            <consortium name="Lawrence Berkeley National Laboratory"/>
            <person name="Harder C.B."/>
            <person name="Miyauchi S."/>
            <person name="Viragh M."/>
            <person name="Kuo A."/>
            <person name="Thoen E."/>
            <person name="Andreopoulos B."/>
            <person name="Lu D."/>
            <person name="Skrede I."/>
            <person name="Drula E."/>
            <person name="Henrissat B."/>
            <person name="Morin E."/>
            <person name="Kohler A."/>
            <person name="Barry K."/>
            <person name="LaButti K."/>
            <person name="Morin E."/>
            <person name="Salamov A."/>
            <person name="Lipzen A."/>
            <person name="Mereny Z."/>
            <person name="Hegedus B."/>
            <person name="Baldrian P."/>
            <person name="Stursova M."/>
            <person name="Weitz H."/>
            <person name="Taylor A."/>
            <person name="Grigoriev I.V."/>
            <person name="Nagy L.G."/>
            <person name="Martin F."/>
            <person name="Kauserud H."/>
        </authorList>
    </citation>
    <scope>NUCLEOTIDE SEQUENCE</scope>
    <source>
        <strain evidence="4">CBHHK002</strain>
    </source>
</reference>
<evidence type="ECO:0000313" key="4">
    <source>
        <dbReference type="EMBL" id="KAJ7347419.1"/>
    </source>
</evidence>
<comment type="caution">
    <text evidence="4">The sequence shown here is derived from an EMBL/GenBank/DDBJ whole genome shotgun (WGS) entry which is preliminary data.</text>
</comment>
<dbReference type="EMBL" id="JARIHO010000019">
    <property type="protein sequence ID" value="KAJ7347419.1"/>
    <property type="molecule type" value="Genomic_DNA"/>
</dbReference>
<dbReference type="PROSITE" id="PS50966">
    <property type="entry name" value="ZF_SWIM"/>
    <property type="match status" value="1"/>
</dbReference>
<evidence type="ECO:0000256" key="1">
    <source>
        <dbReference type="PROSITE-ProRule" id="PRU00325"/>
    </source>
</evidence>
<dbReference type="Proteomes" id="UP001218218">
    <property type="component" value="Unassembled WGS sequence"/>
</dbReference>
<keyword evidence="1" id="KW-0862">Zinc</keyword>
<keyword evidence="5" id="KW-1185">Reference proteome</keyword>
<dbReference type="GO" id="GO:0008270">
    <property type="term" value="F:zinc ion binding"/>
    <property type="evidence" value="ECO:0007669"/>
    <property type="project" value="UniProtKB-KW"/>
</dbReference>
<evidence type="ECO:0000256" key="2">
    <source>
        <dbReference type="SAM" id="MobiDB-lite"/>
    </source>
</evidence>
<feature type="compositionally biased region" description="Acidic residues" evidence="2">
    <location>
        <begin position="169"/>
        <end position="187"/>
    </location>
</feature>
<feature type="region of interest" description="Disordered" evidence="2">
    <location>
        <begin position="141"/>
        <end position="187"/>
    </location>
</feature>
<feature type="domain" description="SWIM-type" evidence="3">
    <location>
        <begin position="78"/>
        <end position="117"/>
    </location>
</feature>
<gene>
    <name evidence="4" type="ORF">DFH08DRAFT_699484</name>
</gene>
<evidence type="ECO:0000259" key="3">
    <source>
        <dbReference type="PROSITE" id="PS50966"/>
    </source>
</evidence>